<dbReference type="SUPFAM" id="SSF52402">
    <property type="entry name" value="Adenine nucleotide alpha hydrolases-like"/>
    <property type="match status" value="1"/>
</dbReference>
<dbReference type="OrthoDB" id="10500at2157"/>
<dbReference type="HOGENOM" id="CLU_056004_0_0_2"/>
<reference evidence="2" key="1">
    <citation type="submission" date="2012-02" db="EMBL/GenBank/DDBJ databases">
        <title>Complete sequence of chromosome of Methanomethylovorans hollandica DSM 15978.</title>
        <authorList>
            <person name="Lucas S."/>
            <person name="Copeland A."/>
            <person name="Lapidus A."/>
            <person name="Glavina del Rio T."/>
            <person name="Dalin E."/>
            <person name="Tice H."/>
            <person name="Bruce D."/>
            <person name="Goodwin L."/>
            <person name="Pitluck S."/>
            <person name="Peters L."/>
            <person name="Mikhailova N."/>
            <person name="Held B."/>
            <person name="Kyrpides N."/>
            <person name="Mavromatis K."/>
            <person name="Ivanova N."/>
            <person name="Brettin T."/>
            <person name="Detter J.C."/>
            <person name="Han C."/>
            <person name="Larimer F."/>
            <person name="Land M."/>
            <person name="Hauser L."/>
            <person name="Markowitz V."/>
            <person name="Cheng J.-F."/>
            <person name="Hugenholtz P."/>
            <person name="Woyke T."/>
            <person name="Wu D."/>
            <person name="Spring S."/>
            <person name="Schroeder M."/>
            <person name="Brambilla E."/>
            <person name="Klenk H.-P."/>
            <person name="Eisen J.A."/>
        </authorList>
    </citation>
    <scope>NUCLEOTIDE SEQUENCE [LARGE SCALE GENOMIC DNA]</scope>
    <source>
        <strain evidence="2">DSM 15978 / NBRC 107637 / DMS1</strain>
    </source>
</reference>
<dbReference type="EMBL" id="CP003362">
    <property type="protein sequence ID" value="AGB49985.1"/>
    <property type="molecule type" value="Genomic_DNA"/>
</dbReference>
<dbReference type="RefSeq" id="WP_015325150.1">
    <property type="nucleotide sequence ID" value="NC_019977.1"/>
</dbReference>
<keyword evidence="2" id="KW-1185">Reference proteome</keyword>
<evidence type="ECO:0000313" key="2">
    <source>
        <dbReference type="Proteomes" id="UP000010866"/>
    </source>
</evidence>
<dbReference type="AlphaFoldDB" id="L0KZ65"/>
<accession>L0KZ65</accession>
<dbReference type="KEGG" id="mhz:Metho_1801"/>
<dbReference type="Gene3D" id="3.40.50.620">
    <property type="entry name" value="HUPs"/>
    <property type="match status" value="1"/>
</dbReference>
<evidence type="ECO:0008006" key="3">
    <source>
        <dbReference type="Google" id="ProtNLM"/>
    </source>
</evidence>
<dbReference type="GeneID" id="14406314"/>
<evidence type="ECO:0000313" key="1">
    <source>
        <dbReference type="EMBL" id="AGB49985.1"/>
    </source>
</evidence>
<protein>
    <recommendedName>
        <fullName evidence="3">N-acetyl sugar amidotransferase</fullName>
    </recommendedName>
</protein>
<sequence>MEEILRCSRCILPASLPSVKLDERGVCNYCNNFDRSFGDWDIKKEFKKKQFEQIVEKIKKLNSEYDCLVPLSGGKDSTYALYVCDKIYNLKCLCITFDNGFLSDYARLNIKNALNATKADHIYYAINPKTMLELYKHFIMSCGHVCIPCMRGIGLVSYFPLKAFNIPIVITGNGRRISYLSGFPELFQSGELTVFQNACKGTEAEKSCSPLLGHEAKAGYKSYISAALNLMGIKDKFVPAHITPGYVGIYDYLDSNYTEILETIQREMGWKKAGETFEHTDCFLHEIPFYIHAIKFPEVTGSTFYHSNLIRLGQMTREKALELELEKAENPEAVQGLDMFLQQIGMSKEEFIAQVSDWTKIKKYRKEEPFHWKIYRKLRK</sequence>
<organism evidence="1 2">
    <name type="scientific">Methanomethylovorans hollandica (strain DSM 15978 / NBRC 107637 / DMS1)</name>
    <dbReference type="NCBI Taxonomy" id="867904"/>
    <lineage>
        <taxon>Archaea</taxon>
        <taxon>Methanobacteriati</taxon>
        <taxon>Methanobacteriota</taxon>
        <taxon>Stenosarchaea group</taxon>
        <taxon>Methanomicrobia</taxon>
        <taxon>Methanosarcinales</taxon>
        <taxon>Methanosarcinaceae</taxon>
        <taxon>Methanomethylovorans</taxon>
    </lineage>
</organism>
<proteinExistence type="predicted"/>
<dbReference type="STRING" id="867904.Metho_1801"/>
<gene>
    <name evidence="1" type="ordered locus">Metho_1801</name>
</gene>
<dbReference type="InterPro" id="IPR014729">
    <property type="entry name" value="Rossmann-like_a/b/a_fold"/>
</dbReference>
<name>L0KZ65_METHD</name>
<dbReference type="Proteomes" id="UP000010866">
    <property type="component" value="Chromosome"/>
</dbReference>